<sequence length="141" mass="15558">MQEPTILSKISSGGYYGTQPAGMPYCMPSISGVAVPPAGGKIQLSNRCDMCKMKWKQQNNRLSFVLILKPSSCLPVLFCNGGVFISKGVSIVLVEPHRHGCVFIAKGKEDDLFTNNGYPVKLSTIKRESLFRKMPLIEFDE</sequence>
<dbReference type="GeneID" id="107031524"/>
<evidence type="ECO:0000313" key="2">
    <source>
        <dbReference type="RefSeq" id="XP_015088420.1"/>
    </source>
</evidence>
<reference evidence="1" key="1">
    <citation type="journal article" date="2014" name="Nat. Genet.">
        <title>The genome of the stress-tolerant wild tomato species Solanum pennellii.</title>
        <authorList>
            <person name="Bolger A."/>
            <person name="Scossa F."/>
            <person name="Bolger M.E."/>
            <person name="Lanz C."/>
            <person name="Maumus F."/>
            <person name="Tohge T."/>
            <person name="Quesneville H."/>
            <person name="Alseekh S."/>
            <person name="Sorensen I."/>
            <person name="Lichtenstein G."/>
            <person name="Fich E.A."/>
            <person name="Conte M."/>
            <person name="Keller H."/>
            <person name="Schneeberger K."/>
            <person name="Schwacke R."/>
            <person name="Ofner I."/>
            <person name="Vrebalov J."/>
            <person name="Xu Y."/>
            <person name="Osorio S."/>
            <person name="Aflitos S.A."/>
            <person name="Schijlen E."/>
            <person name="Jimenez-Gomez J.M."/>
            <person name="Ryngajllo M."/>
            <person name="Kimura S."/>
            <person name="Kumar R."/>
            <person name="Koenig D."/>
            <person name="Headland L.R."/>
            <person name="Maloof J.N."/>
            <person name="Sinha N."/>
            <person name="van Ham R.C."/>
            <person name="Lankhorst R.K."/>
            <person name="Mao L."/>
            <person name="Vogel A."/>
            <person name="Arsova B."/>
            <person name="Panstruga R."/>
            <person name="Fei Z."/>
            <person name="Rose J.K."/>
            <person name="Zamir D."/>
            <person name="Carrari F."/>
            <person name="Giovannoni J.J."/>
            <person name="Weigel D."/>
            <person name="Usadel B."/>
            <person name="Fernie A.R."/>
        </authorList>
    </citation>
    <scope>NUCLEOTIDE SEQUENCE [LARGE SCALE GENOMIC DNA]</scope>
</reference>
<evidence type="ECO:0000313" key="3">
    <source>
        <dbReference type="RefSeq" id="XP_015088421.1"/>
    </source>
</evidence>
<dbReference type="RefSeq" id="XP_027775344.1">
    <property type="nucleotide sequence ID" value="XM_027919543.1"/>
</dbReference>
<dbReference type="RefSeq" id="XP_027775342.1">
    <property type="nucleotide sequence ID" value="XM_027919541.1"/>
</dbReference>
<name>A0ABM1VHX5_SOLPN</name>
<dbReference type="RefSeq" id="XP_015088421.1">
    <property type="nucleotide sequence ID" value="XM_015232935.2"/>
</dbReference>
<gene>
    <name evidence="2 3 4 5 6" type="primary">LOC107031524</name>
</gene>
<dbReference type="Proteomes" id="UP000694930">
    <property type="component" value="Chromosome 9"/>
</dbReference>
<organism evidence="1 5">
    <name type="scientific">Solanum pennellii</name>
    <name type="common">Tomato</name>
    <name type="synonym">Lycopersicon pennellii</name>
    <dbReference type="NCBI Taxonomy" id="28526"/>
    <lineage>
        <taxon>Eukaryota</taxon>
        <taxon>Viridiplantae</taxon>
        <taxon>Streptophyta</taxon>
        <taxon>Embryophyta</taxon>
        <taxon>Tracheophyta</taxon>
        <taxon>Spermatophyta</taxon>
        <taxon>Magnoliopsida</taxon>
        <taxon>eudicotyledons</taxon>
        <taxon>Gunneridae</taxon>
        <taxon>Pentapetalae</taxon>
        <taxon>asterids</taxon>
        <taxon>lamiids</taxon>
        <taxon>Solanales</taxon>
        <taxon>Solanaceae</taxon>
        <taxon>Solanoideae</taxon>
        <taxon>Solaneae</taxon>
        <taxon>Solanum</taxon>
        <taxon>Solanum subgen. Lycopersicon</taxon>
    </lineage>
</organism>
<dbReference type="RefSeq" id="XP_027775343.1">
    <property type="nucleotide sequence ID" value="XM_027919542.1"/>
</dbReference>
<dbReference type="RefSeq" id="XP_015088420.1">
    <property type="nucleotide sequence ID" value="XM_015232934.2"/>
</dbReference>
<evidence type="ECO:0000313" key="1">
    <source>
        <dbReference type="Proteomes" id="UP000694930"/>
    </source>
</evidence>
<dbReference type="Gene3D" id="3.30.200.20">
    <property type="entry name" value="Phosphorylase Kinase, domain 1"/>
    <property type="match status" value="1"/>
</dbReference>
<evidence type="ECO:0000313" key="6">
    <source>
        <dbReference type="RefSeq" id="XP_027775344.1"/>
    </source>
</evidence>
<evidence type="ECO:0000313" key="4">
    <source>
        <dbReference type="RefSeq" id="XP_027775342.1"/>
    </source>
</evidence>
<accession>A0ABM1VHX5</accession>
<protein>
    <submittedName>
        <fullName evidence="2 3">Uncharacterized protein LOC107031524</fullName>
    </submittedName>
</protein>
<evidence type="ECO:0000313" key="5">
    <source>
        <dbReference type="RefSeq" id="XP_027775343.1"/>
    </source>
</evidence>
<proteinExistence type="predicted"/>
<reference evidence="2 3" key="2">
    <citation type="submission" date="2025-05" db="UniProtKB">
        <authorList>
            <consortium name="RefSeq"/>
        </authorList>
    </citation>
    <scope>IDENTIFICATION</scope>
</reference>
<keyword evidence="1" id="KW-1185">Reference proteome</keyword>